<dbReference type="RefSeq" id="WP_106617173.1">
    <property type="nucleotide sequence ID" value="NZ_PYAX01000007.1"/>
</dbReference>
<evidence type="ECO:0000313" key="2">
    <source>
        <dbReference type="EMBL" id="PSL54049.1"/>
    </source>
</evidence>
<dbReference type="InterPro" id="IPR007278">
    <property type="entry name" value="DUF397"/>
</dbReference>
<dbReference type="AlphaFoldDB" id="A0A2P8I6F5"/>
<accession>A0A2P8I6F5</accession>
<dbReference type="Pfam" id="PF04149">
    <property type="entry name" value="DUF397"/>
    <property type="match status" value="1"/>
</dbReference>
<organism evidence="2 3">
    <name type="scientific">Saccharothrix carnea</name>
    <dbReference type="NCBI Taxonomy" id="1280637"/>
    <lineage>
        <taxon>Bacteria</taxon>
        <taxon>Bacillati</taxon>
        <taxon>Actinomycetota</taxon>
        <taxon>Actinomycetes</taxon>
        <taxon>Pseudonocardiales</taxon>
        <taxon>Pseudonocardiaceae</taxon>
        <taxon>Saccharothrix</taxon>
    </lineage>
</organism>
<reference evidence="2 3" key="1">
    <citation type="submission" date="2018-03" db="EMBL/GenBank/DDBJ databases">
        <title>Genomic Encyclopedia of Type Strains, Phase III (KMG-III): the genomes of soil and plant-associated and newly described type strains.</title>
        <authorList>
            <person name="Whitman W."/>
        </authorList>
    </citation>
    <scope>NUCLEOTIDE SEQUENCE [LARGE SCALE GENOMIC DNA]</scope>
    <source>
        <strain evidence="2 3">CGMCC 4.7097</strain>
    </source>
</reference>
<proteinExistence type="predicted"/>
<name>A0A2P8I6F5_SACCR</name>
<comment type="caution">
    <text evidence="2">The sequence shown here is derived from an EMBL/GenBank/DDBJ whole genome shotgun (WGS) entry which is preliminary data.</text>
</comment>
<gene>
    <name evidence="2" type="ORF">B0I31_107103</name>
</gene>
<evidence type="ECO:0000313" key="3">
    <source>
        <dbReference type="Proteomes" id="UP000241118"/>
    </source>
</evidence>
<protein>
    <submittedName>
        <fullName evidence="2">Uncharacterized protein DUF397</fullName>
    </submittedName>
</protein>
<dbReference type="EMBL" id="PYAX01000007">
    <property type="protein sequence ID" value="PSL54049.1"/>
    <property type="molecule type" value="Genomic_DNA"/>
</dbReference>
<dbReference type="OrthoDB" id="3699368at2"/>
<sequence>MTLWRKSSRSNSSANCVEVLWRKSSRSASSANCVEVARLSTRVAARDSKNPAPTLSFPAASWARFVRAQ</sequence>
<keyword evidence="3" id="KW-1185">Reference proteome</keyword>
<dbReference type="Proteomes" id="UP000241118">
    <property type="component" value="Unassembled WGS sequence"/>
</dbReference>
<feature type="domain" description="DUF397" evidence="1">
    <location>
        <begin position="21"/>
        <end position="68"/>
    </location>
</feature>
<evidence type="ECO:0000259" key="1">
    <source>
        <dbReference type="Pfam" id="PF04149"/>
    </source>
</evidence>